<dbReference type="KEGG" id="sis:LS215_1551"/>
<dbReference type="GO" id="GO:0005524">
    <property type="term" value="F:ATP binding"/>
    <property type="evidence" value="ECO:0007669"/>
    <property type="project" value="UniProtKB-KW"/>
</dbReference>
<dbReference type="NCBIfam" id="TIGR01613">
    <property type="entry name" value="primase_Cterm"/>
    <property type="match status" value="1"/>
</dbReference>
<dbReference type="Proteomes" id="UP000001747">
    <property type="component" value="Chromosome"/>
</dbReference>
<dbReference type="Gene3D" id="2.20.25.130">
    <property type="entry name" value="Zinc stem-like domain"/>
    <property type="match status" value="1"/>
</dbReference>
<dbReference type="InterPro" id="IPR027417">
    <property type="entry name" value="P-loop_NTPase"/>
</dbReference>
<evidence type="ECO:0000256" key="3">
    <source>
        <dbReference type="ARBA" id="ARBA00022840"/>
    </source>
</evidence>
<proteinExistence type="predicted"/>
<dbReference type="GeneID" id="7799184"/>
<gene>
    <name evidence="5" type="ordered locus">LS215_1551</name>
</gene>
<dbReference type="SUPFAM" id="SSF56747">
    <property type="entry name" value="Prim-pol domain"/>
    <property type="match status" value="1"/>
</dbReference>
<evidence type="ECO:0000256" key="1">
    <source>
        <dbReference type="ARBA" id="ARBA00022741"/>
    </source>
</evidence>
<dbReference type="Gene3D" id="1.10.1240.50">
    <property type="match status" value="1"/>
</dbReference>
<dbReference type="Pfam" id="PF13010">
    <property type="entry name" value="pRN1_helical"/>
    <property type="match status" value="1"/>
</dbReference>
<keyword evidence="3" id="KW-0067">ATP-binding</keyword>
<dbReference type="OrthoDB" id="43655at2157"/>
<keyword evidence="1" id="KW-0547">Nucleotide-binding</keyword>
<dbReference type="InterPro" id="IPR014818">
    <property type="entry name" value="Phage/plasmid_primase_P4_C"/>
</dbReference>
<dbReference type="HOGENOM" id="CLU_325619_0_0_2"/>
<sequence>MDKLQWAKWFIDHGFAIFPIDAETKKPVIKEWQKYSTTPLTDEEKKQYLEMIEKGYNYAVPGGQQNLVILDFEDKELLKAWISEDELNKLCKSTLCVDTPHGGLHVYVTADEIPDHKFNPMFEKDGKGVADLQSFNSYVVAPGSCINHKFCTSDKCPWKGQDYVTCYIPNNNININKEDLKELLKFLADKGKKIGIELSSSARAWLYEKEKEEESTPEDIKKLQEEMAKYDRYKGKTIDAIRSDVCKKLKENVEPSKKTKQIFKTVYGVVCEKKNYSDLGLDRSRGDWHVITILLSLGVTNVETLKRFLPNDSKVFAPKWGKYFAHTLKKAWKFAKHALEFQVQINGKKETEAKKIAKTIITDAILERFKIKTFRQVTGHNQAIIGVFTWDKKKGVYVPFDKEIRKAIRRTAELLEIRSRDKKTLARLSKRDVDDIFDEIKDLTLTPLPKEPLRIAFTNGTLEWTDTGLMWHDAKERSPKIYAFYYLPWEVKIEEIEKFQGKEITVQDIEQLARGLCPKSLEAFKSWVDDKWVTLFEIIGYTLYPEIKFRKAFMLVGEGKNGKSTFINLVKKILGEYAISISPRELFDSQNRFIVSNLYHKLANAVAESKDYSIDDMDRFKRLTGGDWFTADVKFKDPITFKNIAKLIVASNNMPYIRDTNDKAFWHRWIIIEFPHQFPDDDTWFDKTFTEDEINGIVTVSLLAFARTVQRKHFDFEQTEREVMDIWLSRTDSVYAFISEYTKRGIITLDPKNADLWVKRVELYRLYKDYCIDQGFKGVGGKAFARRVREYFGIMTVLKNVDGKRVRAFVGITIDELSKAQLDMSYANILDEFINYIKNNNGAIKEFWEIVREFGDQAKANRFVTWCLQRRFCYQRGIDVFEIHT</sequence>
<reference evidence="5 6" key="1">
    <citation type="journal article" date="2009" name="Proc. Natl. Acad. Sci. U.S.A.">
        <title>Biogeography of the Sulfolobus islandicus pan-genome.</title>
        <authorList>
            <person name="Reno M.L."/>
            <person name="Held N.L."/>
            <person name="Fields C.J."/>
            <person name="Burke P.V."/>
            <person name="Whitaker R.J."/>
        </authorList>
    </citation>
    <scope>NUCLEOTIDE SEQUENCE [LARGE SCALE GENOMIC DNA]</scope>
    <source>
        <strain evidence="6">L.S.2.15 / Lassen #1</strain>
    </source>
</reference>
<dbReference type="InterPro" id="IPR024966">
    <property type="entry name" value="Primase_helical_domain"/>
</dbReference>
<dbReference type="InterPro" id="IPR015330">
    <property type="entry name" value="DNA_primase/pol_bifunc_N"/>
</dbReference>
<dbReference type="SMART" id="SM00885">
    <property type="entry name" value="D5_N"/>
    <property type="match status" value="1"/>
</dbReference>
<dbReference type="Pfam" id="PF09250">
    <property type="entry name" value="Prim-Pol"/>
    <property type="match status" value="1"/>
</dbReference>
<dbReference type="SMART" id="SM00943">
    <property type="entry name" value="Prim-Pol"/>
    <property type="match status" value="1"/>
</dbReference>
<accession>C3MQ96</accession>
<dbReference type="PROSITE" id="PS51206">
    <property type="entry name" value="SF3_HELICASE_1"/>
    <property type="match status" value="1"/>
</dbReference>
<dbReference type="AlphaFoldDB" id="C3MQ96"/>
<keyword evidence="2" id="KW-0378">Hydrolase</keyword>
<dbReference type="InterPro" id="IPR045455">
    <property type="entry name" value="NrS-1_pol-like_helicase"/>
</dbReference>
<organism evidence="5 6">
    <name type="scientific">Saccharolobus islandicus (strain L.S.2.15 / Lassen #1)</name>
    <name type="common">Sulfolobus islandicus</name>
    <dbReference type="NCBI Taxonomy" id="429572"/>
    <lineage>
        <taxon>Archaea</taxon>
        <taxon>Thermoproteota</taxon>
        <taxon>Thermoprotei</taxon>
        <taxon>Sulfolobales</taxon>
        <taxon>Sulfolobaceae</taxon>
        <taxon>Saccharolobus</taxon>
    </lineage>
</organism>
<dbReference type="PANTHER" id="PTHR35372">
    <property type="entry name" value="ATP BINDING PROTEIN-RELATED"/>
    <property type="match status" value="1"/>
</dbReference>
<evidence type="ECO:0000259" key="4">
    <source>
        <dbReference type="PROSITE" id="PS51206"/>
    </source>
</evidence>
<dbReference type="RefSeq" id="WP_012713749.1">
    <property type="nucleotide sequence ID" value="NC_012589.1"/>
</dbReference>
<dbReference type="PANTHER" id="PTHR35372:SF2">
    <property type="entry name" value="SF3 HELICASE DOMAIN-CONTAINING PROTEIN"/>
    <property type="match status" value="1"/>
</dbReference>
<dbReference type="SUPFAM" id="SSF46785">
    <property type="entry name" value="Winged helix' DNA-binding domain"/>
    <property type="match status" value="1"/>
</dbReference>
<name>C3MQ96_SACI2</name>
<dbReference type="Pfam" id="PF19263">
    <property type="entry name" value="DUF5906"/>
    <property type="match status" value="1"/>
</dbReference>
<dbReference type="InterPro" id="IPR006500">
    <property type="entry name" value="Helicase_put_C_phage/plasmid"/>
</dbReference>
<dbReference type="EMBL" id="CP001399">
    <property type="protein sequence ID" value="ACP35559.1"/>
    <property type="molecule type" value="Genomic_DNA"/>
</dbReference>
<dbReference type="SUPFAM" id="SSF52540">
    <property type="entry name" value="P-loop containing nucleoside triphosphate hydrolases"/>
    <property type="match status" value="1"/>
</dbReference>
<evidence type="ECO:0000256" key="2">
    <source>
        <dbReference type="ARBA" id="ARBA00022801"/>
    </source>
</evidence>
<dbReference type="InterPro" id="IPR051620">
    <property type="entry name" value="ORF904-like_C"/>
</dbReference>
<dbReference type="CDD" id="cd04859">
    <property type="entry name" value="Prim_Pol"/>
    <property type="match status" value="1"/>
</dbReference>
<dbReference type="Pfam" id="PF08706">
    <property type="entry name" value="D5_N"/>
    <property type="match status" value="1"/>
</dbReference>
<feature type="domain" description="SF3 helicase" evidence="4">
    <location>
        <begin position="530"/>
        <end position="687"/>
    </location>
</feature>
<protein>
    <submittedName>
        <fullName evidence="5">Phage/plasmid primase, P4 family</fullName>
    </submittedName>
</protein>
<dbReference type="InterPro" id="IPR014015">
    <property type="entry name" value="Helicase_SF3_DNA-vir"/>
</dbReference>
<dbReference type="GO" id="GO:0016787">
    <property type="term" value="F:hydrolase activity"/>
    <property type="evidence" value="ECO:0007669"/>
    <property type="project" value="UniProtKB-KW"/>
</dbReference>
<dbReference type="Gene3D" id="3.30.720.160">
    <property type="entry name" value="Bifunctional DNA primase/polymerase, N-terminal"/>
    <property type="match status" value="1"/>
</dbReference>
<evidence type="ECO:0000313" key="6">
    <source>
        <dbReference type="Proteomes" id="UP000001747"/>
    </source>
</evidence>
<evidence type="ECO:0000313" key="5">
    <source>
        <dbReference type="EMBL" id="ACP35559.1"/>
    </source>
</evidence>
<dbReference type="Gene3D" id="3.40.50.300">
    <property type="entry name" value="P-loop containing nucleotide triphosphate hydrolases"/>
    <property type="match status" value="1"/>
</dbReference>
<dbReference type="Gene3D" id="3.30.2250.10">
    <property type="entry name" value="Bifunctional DNA primase/polymerase domain"/>
    <property type="match status" value="1"/>
</dbReference>
<dbReference type="InterPro" id="IPR036390">
    <property type="entry name" value="WH_DNA-bd_sf"/>
</dbReference>